<evidence type="ECO:0000313" key="1">
    <source>
        <dbReference type="EMBL" id="GES27462.1"/>
    </source>
</evidence>
<reference evidence="1 2" key="1">
    <citation type="submission" date="2019-10" db="EMBL/GenBank/DDBJ databases">
        <title>Whole genome shotgun sequence of Acrocarpospora pleiomorpha NBRC 16267.</title>
        <authorList>
            <person name="Ichikawa N."/>
            <person name="Kimura A."/>
            <person name="Kitahashi Y."/>
            <person name="Komaki H."/>
            <person name="Oguchi A."/>
        </authorList>
    </citation>
    <scope>NUCLEOTIDE SEQUENCE [LARGE SCALE GENOMIC DNA]</scope>
    <source>
        <strain evidence="1 2">NBRC 16267</strain>
    </source>
</reference>
<dbReference type="AlphaFoldDB" id="A0A5M3Y2D1"/>
<sequence>MSTPGCPGYCGSCVTPCFLRGATAPVDPVIVHEVAYSDLAHDLGKSDTDALGCKRWEDLNTSCLPKACVGNFFCWREIASDGGPS</sequence>
<name>A0A5M3Y2D1_9ACTN</name>
<protein>
    <submittedName>
        <fullName evidence="1">Uncharacterized protein</fullName>
    </submittedName>
</protein>
<dbReference type="Proteomes" id="UP000377595">
    <property type="component" value="Unassembled WGS sequence"/>
</dbReference>
<comment type="caution">
    <text evidence="1">The sequence shown here is derived from an EMBL/GenBank/DDBJ whole genome shotgun (WGS) entry which is preliminary data.</text>
</comment>
<dbReference type="EMBL" id="BLAF01000134">
    <property type="protein sequence ID" value="GES27462.1"/>
    <property type="molecule type" value="Genomic_DNA"/>
</dbReference>
<dbReference type="RefSeq" id="WP_344318396.1">
    <property type="nucleotide sequence ID" value="NZ_BAAAHM010000074.1"/>
</dbReference>
<keyword evidence="2" id="KW-1185">Reference proteome</keyword>
<evidence type="ECO:0000313" key="2">
    <source>
        <dbReference type="Proteomes" id="UP000377595"/>
    </source>
</evidence>
<organism evidence="1 2">
    <name type="scientific">Acrocarpospora pleiomorpha</name>
    <dbReference type="NCBI Taxonomy" id="90975"/>
    <lineage>
        <taxon>Bacteria</taxon>
        <taxon>Bacillati</taxon>
        <taxon>Actinomycetota</taxon>
        <taxon>Actinomycetes</taxon>
        <taxon>Streptosporangiales</taxon>
        <taxon>Streptosporangiaceae</taxon>
        <taxon>Acrocarpospora</taxon>
    </lineage>
</organism>
<proteinExistence type="predicted"/>
<gene>
    <name evidence="1" type="ORF">Aple_103620</name>
</gene>
<accession>A0A5M3Y2D1</accession>